<dbReference type="Pfam" id="PF00026">
    <property type="entry name" value="Asp"/>
    <property type="match status" value="1"/>
</dbReference>
<dbReference type="InterPro" id="IPR034164">
    <property type="entry name" value="Pepsin-like_dom"/>
</dbReference>
<comment type="similarity">
    <text evidence="1">Belongs to the peptidase A1 family.</text>
</comment>
<dbReference type="Proteomes" id="UP001201812">
    <property type="component" value="Unassembled WGS sequence"/>
</dbReference>
<dbReference type="CDD" id="cd05471">
    <property type="entry name" value="pepsin_like"/>
    <property type="match status" value="1"/>
</dbReference>
<keyword evidence="2" id="KW-0732">Signal</keyword>
<protein>
    <submittedName>
        <fullName evidence="4">Eukaryotic aspartyl protease domain-containing protein</fullName>
    </submittedName>
</protein>
<comment type="caution">
    <text evidence="4">The sequence shown here is derived from an EMBL/GenBank/DDBJ whole genome shotgun (WGS) entry which is preliminary data.</text>
</comment>
<keyword evidence="4" id="KW-0378">Hydrolase</keyword>
<dbReference type="GO" id="GO:0004190">
    <property type="term" value="F:aspartic-type endopeptidase activity"/>
    <property type="evidence" value="ECO:0007669"/>
    <property type="project" value="InterPro"/>
</dbReference>
<keyword evidence="4" id="KW-0645">Protease</keyword>
<dbReference type="InterPro" id="IPR033121">
    <property type="entry name" value="PEPTIDASE_A1"/>
</dbReference>
<evidence type="ECO:0000259" key="3">
    <source>
        <dbReference type="PROSITE" id="PS51767"/>
    </source>
</evidence>
<evidence type="ECO:0000313" key="5">
    <source>
        <dbReference type="Proteomes" id="UP001201812"/>
    </source>
</evidence>
<dbReference type="PANTHER" id="PTHR47966">
    <property type="entry name" value="BETA-SITE APP-CLEAVING ENZYME, ISOFORM A-RELATED"/>
    <property type="match status" value="1"/>
</dbReference>
<dbReference type="GO" id="GO:0006508">
    <property type="term" value="P:proteolysis"/>
    <property type="evidence" value="ECO:0007669"/>
    <property type="project" value="UniProtKB-KW"/>
</dbReference>
<accession>A0AAD4MP63</accession>
<feature type="domain" description="Peptidase A1" evidence="3">
    <location>
        <begin position="85"/>
        <end position="423"/>
    </location>
</feature>
<feature type="chain" id="PRO_5042006416" evidence="2">
    <location>
        <begin position="23"/>
        <end position="439"/>
    </location>
</feature>
<feature type="signal peptide" evidence="2">
    <location>
        <begin position="1"/>
        <end position="22"/>
    </location>
</feature>
<dbReference type="InterPro" id="IPR001461">
    <property type="entry name" value="Aspartic_peptidase_A1"/>
</dbReference>
<sequence>MPIFVFLVFCLSALMAVPVCECDNGLKIPVKIHRLSPDVLSLQRESIQAKAEMYSKKSQGLPINPKFKQSASSSINLNATDIWVYIANITVGTPGQVLTVIVDPWRDQELCILGTANIFDSDIQQRNFYDSSKSNTSEIVVGLQGKFVTEKCGRGKIGVDLVNIGKSSMKMAFGVIEEAAHFPKGHKIDGIIGINPFSGVVGDPRRNIPQSAISQLLSQLDYPIMTWWQNKTDYENSYKEMTAQLTLGVEDTEHCEAPYVYVPNEEERMESYGGTYPVHVTSADLEGDSSGRKEMKFELNGTLQFWHMESTIYTPPSFFYALTNATNAEYKSSVNKYVVDCDLSKHRNITLNVGGSGHTEDATSRKIVLTPPEFGVSYETRDNVCYLEVIIGSEDCQTIELGQSFLNKHCLAYNAKDGTVGFSDVKPKSSEDYEYSAEI</sequence>
<keyword evidence="5" id="KW-1185">Reference proteome</keyword>
<dbReference type="SUPFAM" id="SSF50630">
    <property type="entry name" value="Acid proteases"/>
    <property type="match status" value="1"/>
</dbReference>
<gene>
    <name evidence="4" type="ORF">DdX_16176</name>
</gene>
<dbReference type="EMBL" id="JAKKPZ010000122">
    <property type="protein sequence ID" value="KAI1701275.1"/>
    <property type="molecule type" value="Genomic_DNA"/>
</dbReference>
<evidence type="ECO:0000256" key="1">
    <source>
        <dbReference type="ARBA" id="ARBA00007447"/>
    </source>
</evidence>
<dbReference type="PROSITE" id="PS51767">
    <property type="entry name" value="PEPTIDASE_A1"/>
    <property type="match status" value="1"/>
</dbReference>
<proteinExistence type="inferred from homology"/>
<dbReference type="AlphaFoldDB" id="A0AAD4MP63"/>
<name>A0AAD4MP63_9BILA</name>
<dbReference type="Gene3D" id="2.40.70.10">
    <property type="entry name" value="Acid Proteases"/>
    <property type="match status" value="2"/>
</dbReference>
<evidence type="ECO:0000256" key="2">
    <source>
        <dbReference type="SAM" id="SignalP"/>
    </source>
</evidence>
<organism evidence="4 5">
    <name type="scientific">Ditylenchus destructor</name>
    <dbReference type="NCBI Taxonomy" id="166010"/>
    <lineage>
        <taxon>Eukaryota</taxon>
        <taxon>Metazoa</taxon>
        <taxon>Ecdysozoa</taxon>
        <taxon>Nematoda</taxon>
        <taxon>Chromadorea</taxon>
        <taxon>Rhabditida</taxon>
        <taxon>Tylenchina</taxon>
        <taxon>Tylenchomorpha</taxon>
        <taxon>Sphaerularioidea</taxon>
        <taxon>Anguinidae</taxon>
        <taxon>Anguininae</taxon>
        <taxon>Ditylenchus</taxon>
    </lineage>
</organism>
<dbReference type="InterPro" id="IPR021109">
    <property type="entry name" value="Peptidase_aspartic_dom_sf"/>
</dbReference>
<reference evidence="4" key="1">
    <citation type="submission" date="2022-01" db="EMBL/GenBank/DDBJ databases">
        <title>Genome Sequence Resource for Two Populations of Ditylenchus destructor, the Migratory Endoparasitic Phytonematode.</title>
        <authorList>
            <person name="Zhang H."/>
            <person name="Lin R."/>
            <person name="Xie B."/>
        </authorList>
    </citation>
    <scope>NUCLEOTIDE SEQUENCE</scope>
    <source>
        <strain evidence="4">BazhouSP</strain>
    </source>
</reference>
<dbReference type="PANTHER" id="PTHR47966:SF45">
    <property type="entry name" value="PEPTIDASE A1 DOMAIN-CONTAINING PROTEIN"/>
    <property type="match status" value="1"/>
</dbReference>
<evidence type="ECO:0000313" key="4">
    <source>
        <dbReference type="EMBL" id="KAI1701275.1"/>
    </source>
</evidence>
<dbReference type="GO" id="GO:0005764">
    <property type="term" value="C:lysosome"/>
    <property type="evidence" value="ECO:0007669"/>
    <property type="project" value="TreeGrafter"/>
</dbReference>